<evidence type="ECO:0000313" key="3">
    <source>
        <dbReference type="EMBL" id="PRY24224.1"/>
    </source>
</evidence>
<keyword evidence="1" id="KW-0808">Transferase</keyword>
<keyword evidence="4" id="KW-1185">Reference proteome</keyword>
<protein>
    <submittedName>
        <fullName evidence="3">Tetratricopeptide repeat protein</fullName>
    </submittedName>
</protein>
<dbReference type="Gene3D" id="1.25.40.10">
    <property type="entry name" value="Tetratricopeptide repeat domain"/>
    <property type="match status" value="1"/>
</dbReference>
<dbReference type="PANTHER" id="PTHR12788:SF10">
    <property type="entry name" value="PROTEIN-TYROSINE SULFOTRANSFERASE"/>
    <property type="match status" value="1"/>
</dbReference>
<keyword evidence="2" id="KW-0802">TPR repeat</keyword>
<evidence type="ECO:0000256" key="1">
    <source>
        <dbReference type="ARBA" id="ARBA00022679"/>
    </source>
</evidence>
<dbReference type="SUPFAM" id="SSF52540">
    <property type="entry name" value="P-loop containing nucleoside triphosphate hydrolases"/>
    <property type="match status" value="1"/>
</dbReference>
<dbReference type="PANTHER" id="PTHR12788">
    <property type="entry name" value="PROTEIN-TYROSINE SULFOTRANSFERASE 2"/>
    <property type="match status" value="1"/>
</dbReference>
<dbReference type="AlphaFoldDB" id="A0A2T0RSR3"/>
<feature type="repeat" description="TPR" evidence="2">
    <location>
        <begin position="77"/>
        <end position="110"/>
    </location>
</feature>
<dbReference type="OrthoDB" id="9800698at2"/>
<reference evidence="3 4" key="1">
    <citation type="submission" date="2018-03" db="EMBL/GenBank/DDBJ databases">
        <title>Genomic Encyclopedia of Archaeal and Bacterial Type Strains, Phase II (KMG-II): from individual species to whole genera.</title>
        <authorList>
            <person name="Goeker M."/>
        </authorList>
    </citation>
    <scope>NUCLEOTIDE SEQUENCE [LARGE SCALE GENOMIC DNA]</scope>
    <source>
        <strain evidence="3 4">DSM 29328</strain>
    </source>
</reference>
<dbReference type="Pfam" id="PF13469">
    <property type="entry name" value="Sulfotransfer_3"/>
    <property type="match status" value="1"/>
</dbReference>
<name>A0A2T0RSR3_9RHOB</name>
<dbReference type="SMART" id="SM00028">
    <property type="entry name" value="TPR"/>
    <property type="match status" value="4"/>
</dbReference>
<evidence type="ECO:0000313" key="4">
    <source>
        <dbReference type="Proteomes" id="UP000239480"/>
    </source>
</evidence>
<gene>
    <name evidence="3" type="ORF">CLV78_10388</name>
</gene>
<comment type="caution">
    <text evidence="3">The sequence shown here is derived from an EMBL/GenBank/DDBJ whole genome shotgun (WGS) entry which is preliminary data.</text>
</comment>
<accession>A0A2T0RSR3</accession>
<dbReference type="RefSeq" id="WP_106204608.1">
    <property type="nucleotide sequence ID" value="NZ_PVTD01000003.1"/>
</dbReference>
<dbReference type="InterPro" id="IPR027417">
    <property type="entry name" value="P-loop_NTPase"/>
</dbReference>
<dbReference type="Proteomes" id="UP000239480">
    <property type="component" value="Unassembled WGS sequence"/>
</dbReference>
<dbReference type="InterPro" id="IPR019734">
    <property type="entry name" value="TPR_rpt"/>
</dbReference>
<dbReference type="InterPro" id="IPR026634">
    <property type="entry name" value="TPST-like"/>
</dbReference>
<dbReference type="SUPFAM" id="SSF48452">
    <property type="entry name" value="TPR-like"/>
    <property type="match status" value="1"/>
</dbReference>
<dbReference type="Pfam" id="PF13432">
    <property type="entry name" value="TPR_16"/>
    <property type="match status" value="1"/>
</dbReference>
<proteinExistence type="predicted"/>
<dbReference type="GO" id="GO:0008476">
    <property type="term" value="F:protein-tyrosine sulfotransferase activity"/>
    <property type="evidence" value="ECO:0007669"/>
    <property type="project" value="InterPro"/>
</dbReference>
<dbReference type="InterPro" id="IPR011990">
    <property type="entry name" value="TPR-like_helical_dom_sf"/>
</dbReference>
<dbReference type="PROSITE" id="PS50005">
    <property type="entry name" value="TPR"/>
    <property type="match status" value="2"/>
</dbReference>
<dbReference type="Gene3D" id="3.40.50.300">
    <property type="entry name" value="P-loop containing nucleotide triphosphate hydrolases"/>
    <property type="match status" value="1"/>
</dbReference>
<sequence>MLPINPSQVPAEFKRAVALQRSGQLEQARTLFEAIGRVAPRLPEIPFHIGRIAFDTGDLDEAARQLAKALRLKPAEPKILTALSEVLSAAGREDDAIEFYDKAIAKNPTLSNLRIDKAFLLQRMGAFERAETELRRVLKASPLRGDVYRMLMVTKKVKADDPLIGMMEKAHADPRVKGENRVQLEFALAKAMEDTGQTARVFAYLTPANRATKAAYRYDISERRDEVDGLIAAFSGHDFTPSLPASDEFSPIFVTGLPRSGTTLVEQILASHSEVTGGGEQPFALRLSYDVIGRPGSFRSMNEVTEDALAGLGRSYQDAIRKAVSFGRVVTDKGIQSHLVMGLLKQAIPLARFVVVRRDPRDLLYSIYKNHFAPGTHRYAYDLADLAAYYASFVKIIDFWRDALPGGFYEIAYEDLVEDPETRSRALVDAVGLDWEDQCLSFHAAKREVKTLSVQQVRQPIYRSSAAAWKKYEAELAPLIEALEREGVA</sequence>
<organism evidence="3 4">
    <name type="scientific">Aliiruegeria haliotis</name>
    <dbReference type="NCBI Taxonomy" id="1280846"/>
    <lineage>
        <taxon>Bacteria</taxon>
        <taxon>Pseudomonadati</taxon>
        <taxon>Pseudomonadota</taxon>
        <taxon>Alphaproteobacteria</taxon>
        <taxon>Rhodobacterales</taxon>
        <taxon>Roseobacteraceae</taxon>
        <taxon>Aliiruegeria</taxon>
    </lineage>
</organism>
<dbReference type="EMBL" id="PVTD01000003">
    <property type="protein sequence ID" value="PRY24224.1"/>
    <property type="molecule type" value="Genomic_DNA"/>
</dbReference>
<feature type="repeat" description="TPR" evidence="2">
    <location>
        <begin position="43"/>
        <end position="76"/>
    </location>
</feature>
<evidence type="ECO:0000256" key="2">
    <source>
        <dbReference type="PROSITE-ProRule" id="PRU00339"/>
    </source>
</evidence>